<evidence type="ECO:0008006" key="4">
    <source>
        <dbReference type="Google" id="ProtNLM"/>
    </source>
</evidence>
<evidence type="ECO:0000313" key="2">
    <source>
        <dbReference type="EMBL" id="MFG6456057.1"/>
    </source>
</evidence>
<dbReference type="EMBL" id="JBIGIA010000002">
    <property type="protein sequence ID" value="MFG6456057.1"/>
    <property type="molecule type" value="Genomic_DNA"/>
</dbReference>
<protein>
    <recommendedName>
        <fullName evidence="4">Porin</fullName>
    </recommendedName>
</protein>
<keyword evidence="3" id="KW-1185">Reference proteome</keyword>
<evidence type="ECO:0000256" key="1">
    <source>
        <dbReference type="SAM" id="SignalP"/>
    </source>
</evidence>
<dbReference type="InterPro" id="IPR006311">
    <property type="entry name" value="TAT_signal"/>
</dbReference>
<gene>
    <name evidence="2" type="ORF">ACG00X_04355</name>
</gene>
<sequence>MSMNISGIRRSWMLGLVAGALAGACAGPASAQEAQGRASEDGSGLRFSGFGTLGASRVHAPAGWGFRRDLTQSASDARWRADVDSRLGVQANYALSERWELVGQVIARKRGTYAHDSDAVEWAYAGYRLNADWTLRAGRVNVDSFLMADYRNVGYGFPTARPPVDLYGVLPTTLDGMDVTRSWIHADVQWRAKIATGRASIGDVDSAPQGDVHRLFAVMASREEGGLLLRASYAHMRIDMNPPVEAMNGLLQLASLPVPAAAAQASLLFRRAGARSHWGTFTGFGLRHELADWQWSAEWVRMAAEPLIRQTSAYVVVGRRWGDWTPFVGYGRTHDAMPALVVPDWQTTLAPVLGPAGAAQAQELGAAATAAVNAARALQSTRLIGVRWDVHPQAALKLQWEHVDIRPIGSSLWSRANGAAGRAHVVTAVVDFIF</sequence>
<organism evidence="2 3">
    <name type="scientific">Pelomonas nitida</name>
    <dbReference type="NCBI Taxonomy" id="3299027"/>
    <lineage>
        <taxon>Bacteria</taxon>
        <taxon>Pseudomonadati</taxon>
        <taxon>Pseudomonadota</taxon>
        <taxon>Betaproteobacteria</taxon>
        <taxon>Burkholderiales</taxon>
        <taxon>Sphaerotilaceae</taxon>
        <taxon>Roseateles</taxon>
    </lineage>
</organism>
<dbReference type="PROSITE" id="PS51318">
    <property type="entry name" value="TAT"/>
    <property type="match status" value="1"/>
</dbReference>
<comment type="caution">
    <text evidence="2">The sequence shown here is derived from an EMBL/GenBank/DDBJ whole genome shotgun (WGS) entry which is preliminary data.</text>
</comment>
<feature type="chain" id="PRO_5045616579" description="Porin" evidence="1">
    <location>
        <begin position="32"/>
        <end position="434"/>
    </location>
</feature>
<evidence type="ECO:0000313" key="3">
    <source>
        <dbReference type="Proteomes" id="UP001606305"/>
    </source>
</evidence>
<proteinExistence type="predicted"/>
<dbReference type="Proteomes" id="UP001606305">
    <property type="component" value="Unassembled WGS sequence"/>
</dbReference>
<dbReference type="SUPFAM" id="SSF56935">
    <property type="entry name" value="Porins"/>
    <property type="match status" value="1"/>
</dbReference>
<name>A0ABW7G298_9BURK</name>
<accession>A0ABW7G298</accession>
<reference evidence="2 3" key="1">
    <citation type="submission" date="2024-09" db="EMBL/GenBank/DDBJ databases">
        <title>Novel species of the genus Pelomonas and Roseateles isolated from streams.</title>
        <authorList>
            <person name="Lu H."/>
        </authorList>
    </citation>
    <scope>NUCLEOTIDE SEQUENCE [LARGE SCALE GENOMIC DNA]</scope>
    <source>
        <strain evidence="2 3">BYS96W</strain>
    </source>
</reference>
<keyword evidence="1" id="KW-0732">Signal</keyword>
<feature type="signal peptide" evidence="1">
    <location>
        <begin position="1"/>
        <end position="31"/>
    </location>
</feature>